<dbReference type="AlphaFoldDB" id="A0A8T5UVE2"/>
<comment type="caution">
    <text evidence="2">The sequence shown here is derived from an EMBL/GenBank/DDBJ whole genome shotgun (WGS) entry which is preliminary data.</text>
</comment>
<dbReference type="GO" id="GO:0016811">
    <property type="term" value="F:hydrolase activity, acting on carbon-nitrogen (but not peptide) bonds, in linear amides"/>
    <property type="evidence" value="ECO:0007669"/>
    <property type="project" value="TreeGrafter"/>
</dbReference>
<evidence type="ECO:0000313" key="3">
    <source>
        <dbReference type="Proteomes" id="UP000825933"/>
    </source>
</evidence>
<dbReference type="SUPFAM" id="SSF102588">
    <property type="entry name" value="LmbE-like"/>
    <property type="match status" value="1"/>
</dbReference>
<accession>A0A8T5UVE2</accession>
<dbReference type="Proteomes" id="UP000825933">
    <property type="component" value="Unassembled WGS sequence"/>
</dbReference>
<dbReference type="InterPro" id="IPR024078">
    <property type="entry name" value="LmbE-like_dom_sf"/>
</dbReference>
<feature type="transmembrane region" description="Helical" evidence="1">
    <location>
        <begin position="5"/>
        <end position="24"/>
    </location>
</feature>
<dbReference type="Gene3D" id="3.40.50.10320">
    <property type="entry name" value="LmbE-like"/>
    <property type="match status" value="1"/>
</dbReference>
<dbReference type="RefSeq" id="WP_223791768.1">
    <property type="nucleotide sequence ID" value="NZ_JAIOUQ010000009.1"/>
</dbReference>
<evidence type="ECO:0000313" key="2">
    <source>
        <dbReference type="EMBL" id="MBZ2166207.1"/>
    </source>
</evidence>
<reference evidence="3" key="1">
    <citation type="journal article" date="2022" name="Microbiol. Resour. Announc.">
        <title>Draft Genome Sequence of a Methanogenic Archaeon from West Spitsbergen Permafrost.</title>
        <authorList>
            <person name="Trubitsyn V."/>
            <person name="Rivkina E."/>
            <person name="Shcherbakova V."/>
        </authorList>
    </citation>
    <scope>NUCLEOTIDE SEQUENCE [LARGE SCALE GENOMIC DNA]</scope>
    <source>
        <strain evidence="3">VT</strain>
    </source>
</reference>
<sequence>MNKKIITIITLFIIIFGLAVYLYSSSIHVTPLTQGPNITSSDRVLIVAPHPDDETVACGGLIRYCVKNNIPLSVVVVTNGGKGHMGVVRHQESINATMTLGLPPENITFLDYPQALQYLFNDNWNHPWEEDGNSTQNVFAYQKNALNTGDNIEKNLESTIKDFNPTIIIYPYPNDANPDHWGTSSFVEYATNNLNYTGKKYSYPVHVASQWPFPRSYFPQINLLPPSFLKNQINWLVFPINDSDEKIKYKAINNYKSQLQGDPTFLLSYVRKNELFIPYEQDTVQKKPVSIDYINNNQFPPTLFKDPVGDTLVKPPLDTFYSTVSNLNLMDLTDIGFDEDNNTIWMSLKTVGGPSKIGIYNFHIRGFGSSGVNRIDVKVQNGTCNYVMLASNSLKPDSLKVKVNDNGIIIGIPSNLLNDQKYMLSVDDMRNNQFLDRTGWYTVNIIS</sequence>
<keyword evidence="1" id="KW-0472">Membrane</keyword>
<name>A0A8T5UVE2_9EURY</name>
<dbReference type="PANTHER" id="PTHR12993">
    <property type="entry name" value="N-ACETYLGLUCOSAMINYL-PHOSPHATIDYLINOSITOL DE-N-ACETYLASE-RELATED"/>
    <property type="match status" value="1"/>
</dbReference>
<dbReference type="InterPro" id="IPR003737">
    <property type="entry name" value="GlcNAc_PI_deacetylase-related"/>
</dbReference>
<evidence type="ECO:0000256" key="1">
    <source>
        <dbReference type="SAM" id="Phobius"/>
    </source>
</evidence>
<organism evidence="2 3">
    <name type="scientific">Methanobacterium spitsbergense</name>
    <dbReference type="NCBI Taxonomy" id="2874285"/>
    <lineage>
        <taxon>Archaea</taxon>
        <taxon>Methanobacteriati</taxon>
        <taxon>Methanobacteriota</taxon>
        <taxon>Methanomada group</taxon>
        <taxon>Methanobacteria</taxon>
        <taxon>Methanobacteriales</taxon>
        <taxon>Methanobacteriaceae</taxon>
        <taxon>Methanobacterium</taxon>
    </lineage>
</organism>
<gene>
    <name evidence="2" type="ORF">K8N75_09170</name>
</gene>
<dbReference type="EMBL" id="JAIOUQ010000009">
    <property type="protein sequence ID" value="MBZ2166207.1"/>
    <property type="molecule type" value="Genomic_DNA"/>
</dbReference>
<dbReference type="Pfam" id="PF02585">
    <property type="entry name" value="PIG-L"/>
    <property type="match status" value="1"/>
</dbReference>
<keyword evidence="1" id="KW-1133">Transmembrane helix</keyword>
<keyword evidence="3" id="KW-1185">Reference proteome</keyword>
<keyword evidence="1" id="KW-0812">Transmembrane</keyword>
<protein>
    <submittedName>
        <fullName evidence="2">PIG-L family deacetylase</fullName>
    </submittedName>
</protein>
<dbReference type="PANTHER" id="PTHR12993:SF11">
    <property type="entry name" value="N-ACETYLGLUCOSAMINYL-PHOSPHATIDYLINOSITOL DE-N-ACETYLASE"/>
    <property type="match status" value="1"/>
</dbReference>
<proteinExistence type="predicted"/>